<evidence type="ECO:0000313" key="4">
    <source>
        <dbReference type="Proteomes" id="UP001202328"/>
    </source>
</evidence>
<gene>
    <name evidence="3" type="ORF">MKW98_024506</name>
</gene>
<keyword evidence="2" id="KW-0472">Membrane</keyword>
<keyword evidence="2" id="KW-1133">Transmembrane helix</keyword>
<keyword evidence="4" id="KW-1185">Reference proteome</keyword>
<evidence type="ECO:0000313" key="3">
    <source>
        <dbReference type="EMBL" id="KAI3833507.1"/>
    </source>
</evidence>
<organism evidence="3 4">
    <name type="scientific">Papaver atlanticum</name>
    <dbReference type="NCBI Taxonomy" id="357466"/>
    <lineage>
        <taxon>Eukaryota</taxon>
        <taxon>Viridiplantae</taxon>
        <taxon>Streptophyta</taxon>
        <taxon>Embryophyta</taxon>
        <taxon>Tracheophyta</taxon>
        <taxon>Spermatophyta</taxon>
        <taxon>Magnoliopsida</taxon>
        <taxon>Ranunculales</taxon>
        <taxon>Papaveraceae</taxon>
        <taxon>Papaveroideae</taxon>
        <taxon>Papaver</taxon>
    </lineage>
</organism>
<feature type="compositionally biased region" description="Pro residues" evidence="1">
    <location>
        <begin position="116"/>
        <end position="135"/>
    </location>
</feature>
<dbReference type="EMBL" id="JAJJMB010017954">
    <property type="protein sequence ID" value="KAI3833507.1"/>
    <property type="molecule type" value="Genomic_DNA"/>
</dbReference>
<feature type="transmembrane region" description="Helical" evidence="2">
    <location>
        <begin position="7"/>
        <end position="28"/>
    </location>
</feature>
<name>A0AAD4RUZ0_9MAGN</name>
<evidence type="ECO:0000256" key="1">
    <source>
        <dbReference type="SAM" id="MobiDB-lite"/>
    </source>
</evidence>
<reference evidence="3" key="1">
    <citation type="submission" date="2022-04" db="EMBL/GenBank/DDBJ databases">
        <title>A functionally conserved STORR gene fusion in Papaver species that diverged 16.8 million years ago.</title>
        <authorList>
            <person name="Catania T."/>
        </authorList>
    </citation>
    <scope>NUCLEOTIDE SEQUENCE</scope>
    <source>
        <strain evidence="3">S-188037</strain>
    </source>
</reference>
<sequence length="239" mass="25813">MGMSRRASPGIFAVSNLLVMIICIPMSIGNMPLHSFPIGFELDAHILTWWPNIFTSDDTYIKRNHINIPEKCDTTVCGDWCSSQCSSIGRPVAEKNCQQPPPYLDCQCCCKAPTPGPSSSPSPSLPPNPSSPPPSDGKYGQEYVEIKHNNIEFCALQPQCENKFKEKDLLSAVSQCLGSSKVYKGGDYSLYEHCCCANIPPPPPPPPTPSPPPCSSCGSCCMVDINIQISVKQGSGQSS</sequence>
<protein>
    <submittedName>
        <fullName evidence="3">Uncharacterized protein</fullName>
    </submittedName>
</protein>
<dbReference type="AlphaFoldDB" id="A0AAD4RUZ0"/>
<keyword evidence="2" id="KW-0812">Transmembrane</keyword>
<dbReference type="Proteomes" id="UP001202328">
    <property type="component" value="Unassembled WGS sequence"/>
</dbReference>
<evidence type="ECO:0000256" key="2">
    <source>
        <dbReference type="SAM" id="Phobius"/>
    </source>
</evidence>
<feature type="region of interest" description="Disordered" evidence="1">
    <location>
        <begin position="116"/>
        <end position="140"/>
    </location>
</feature>
<proteinExistence type="predicted"/>
<comment type="caution">
    <text evidence="3">The sequence shown here is derived from an EMBL/GenBank/DDBJ whole genome shotgun (WGS) entry which is preliminary data.</text>
</comment>
<accession>A0AAD4RUZ0</accession>